<comment type="catalytic activity">
    <reaction evidence="2">
        <text>oxidized coenzyme F420-(gamma-L-Glu)(n) + a quinol + H(+) = reduced coenzyme F420-(gamma-L-Glu)(n) + a quinone</text>
        <dbReference type="Rhea" id="RHEA:39663"/>
        <dbReference type="Rhea" id="RHEA-COMP:12939"/>
        <dbReference type="Rhea" id="RHEA-COMP:14378"/>
        <dbReference type="ChEBI" id="CHEBI:15378"/>
        <dbReference type="ChEBI" id="CHEBI:24646"/>
        <dbReference type="ChEBI" id="CHEBI:132124"/>
        <dbReference type="ChEBI" id="CHEBI:133980"/>
        <dbReference type="ChEBI" id="CHEBI:139511"/>
    </reaction>
</comment>
<dbReference type="GO" id="GO:0016491">
    <property type="term" value="F:oxidoreductase activity"/>
    <property type="evidence" value="ECO:0007669"/>
    <property type="project" value="InterPro"/>
</dbReference>
<dbReference type="InterPro" id="IPR012349">
    <property type="entry name" value="Split_barrel_FMN-bd"/>
</dbReference>
<evidence type="ECO:0000313" key="4">
    <source>
        <dbReference type="EMBL" id="ADB49295.1"/>
    </source>
</evidence>
<dbReference type="PANTHER" id="PTHR39428">
    <property type="entry name" value="F420H(2)-DEPENDENT QUINONE REDUCTASE RV1261C"/>
    <property type="match status" value="1"/>
</dbReference>
<dbReference type="SUPFAM" id="SSF50475">
    <property type="entry name" value="FMN-binding split barrel"/>
    <property type="match status" value="1"/>
</dbReference>
<dbReference type="STRING" id="469383.Cwoe_0862"/>
<dbReference type="EMBL" id="CP001854">
    <property type="protein sequence ID" value="ADB49295.1"/>
    <property type="molecule type" value="Genomic_DNA"/>
</dbReference>
<evidence type="ECO:0000256" key="1">
    <source>
        <dbReference type="ARBA" id="ARBA00008710"/>
    </source>
</evidence>
<dbReference type="Proteomes" id="UP000008229">
    <property type="component" value="Chromosome"/>
</dbReference>
<dbReference type="PANTHER" id="PTHR39428:SF1">
    <property type="entry name" value="F420H(2)-DEPENDENT QUINONE REDUCTASE RV1261C"/>
    <property type="match status" value="1"/>
</dbReference>
<evidence type="ECO:0000313" key="5">
    <source>
        <dbReference type="Proteomes" id="UP000008229"/>
    </source>
</evidence>
<dbReference type="RefSeq" id="WP_012932348.1">
    <property type="nucleotide sequence ID" value="NC_013739.1"/>
</dbReference>
<dbReference type="Pfam" id="PF04075">
    <property type="entry name" value="F420H2_quin_red"/>
    <property type="match status" value="1"/>
</dbReference>
<dbReference type="Gene3D" id="2.30.110.10">
    <property type="entry name" value="Electron Transport, Fmn-binding Protein, Chain A"/>
    <property type="match status" value="1"/>
</dbReference>
<accession>D3FBC6</accession>
<feature type="region of interest" description="Disordered" evidence="3">
    <location>
        <begin position="172"/>
        <end position="202"/>
    </location>
</feature>
<keyword evidence="5" id="KW-1185">Reference proteome</keyword>
<reference evidence="5" key="2">
    <citation type="submission" date="2010-01" db="EMBL/GenBank/DDBJ databases">
        <title>The complete genome of Conexibacter woesei DSM 14684.</title>
        <authorList>
            <consortium name="US DOE Joint Genome Institute (JGI-PGF)"/>
            <person name="Lucas S."/>
            <person name="Copeland A."/>
            <person name="Lapidus A."/>
            <person name="Glavina del Rio T."/>
            <person name="Dalin E."/>
            <person name="Tice H."/>
            <person name="Bruce D."/>
            <person name="Goodwin L."/>
            <person name="Pitluck S."/>
            <person name="Kyrpides N."/>
            <person name="Mavromatis K."/>
            <person name="Ivanova N."/>
            <person name="Mikhailova N."/>
            <person name="Chertkov O."/>
            <person name="Brettin T."/>
            <person name="Detter J.C."/>
            <person name="Han C."/>
            <person name="Larimer F."/>
            <person name="Land M."/>
            <person name="Hauser L."/>
            <person name="Markowitz V."/>
            <person name="Cheng J.-F."/>
            <person name="Hugenholtz P."/>
            <person name="Woyke T."/>
            <person name="Wu D."/>
            <person name="Pukall R."/>
            <person name="Steenblock K."/>
            <person name="Schneider S."/>
            <person name="Klenk H.-P."/>
            <person name="Eisen J.A."/>
        </authorList>
    </citation>
    <scope>NUCLEOTIDE SEQUENCE [LARGE SCALE GENOMIC DNA]</scope>
    <source>
        <strain evidence="5">DSM 14684 / CIP 108061 / JCM 11494 / NBRC 100937 / ID131577</strain>
    </source>
</reference>
<dbReference type="AlphaFoldDB" id="D3FBC6"/>
<dbReference type="InterPro" id="IPR004378">
    <property type="entry name" value="F420H2_quin_Rdtase"/>
</dbReference>
<gene>
    <name evidence="4" type="ordered locus">Cwoe_0862</name>
</gene>
<dbReference type="GO" id="GO:0005886">
    <property type="term" value="C:plasma membrane"/>
    <property type="evidence" value="ECO:0007669"/>
    <property type="project" value="TreeGrafter"/>
</dbReference>
<sequence length="202" mass="22527" precursor="true">MPARRTLAHVRPAPPRGLRRALLRPMGARAFMAVERSLPFRLVVWRLAPRLMRLTGGRLGALLPFPAGVIETRDPRNGRPHRRVVVYFHDGDRVIVVASKGGMAGDPFWYLNALADPDVLFAGAAHRAQAVTAEDELARLWTLADQVYPPHAASRAHAARSGRTIPLVQLVPTYHPARDDRTEDPRVGRDRRADVRGVRAER</sequence>
<dbReference type="GO" id="GO:0070967">
    <property type="term" value="F:coenzyme F420 binding"/>
    <property type="evidence" value="ECO:0007669"/>
    <property type="project" value="TreeGrafter"/>
</dbReference>
<comment type="similarity">
    <text evidence="1">Belongs to the F420H(2)-dependent quinone reductase family.</text>
</comment>
<feature type="compositionally biased region" description="Basic and acidic residues" evidence="3">
    <location>
        <begin position="176"/>
        <end position="202"/>
    </location>
</feature>
<dbReference type="OrthoDB" id="8225825at2"/>
<evidence type="ECO:0000256" key="3">
    <source>
        <dbReference type="SAM" id="MobiDB-lite"/>
    </source>
</evidence>
<dbReference type="KEGG" id="cwo:Cwoe_0862"/>
<dbReference type="HOGENOM" id="CLU_114921_0_1_11"/>
<evidence type="ECO:0000256" key="2">
    <source>
        <dbReference type="ARBA" id="ARBA00049106"/>
    </source>
</evidence>
<protein>
    <recommendedName>
        <fullName evidence="6">Nitroreductase</fullName>
    </recommendedName>
</protein>
<evidence type="ECO:0008006" key="6">
    <source>
        <dbReference type="Google" id="ProtNLM"/>
    </source>
</evidence>
<name>D3FBC6_CONWI</name>
<proteinExistence type="inferred from homology"/>
<organism evidence="4 5">
    <name type="scientific">Conexibacter woesei (strain DSM 14684 / CCUG 47730 / CIP 108061 / JCM 11494 / NBRC 100937 / ID131577)</name>
    <dbReference type="NCBI Taxonomy" id="469383"/>
    <lineage>
        <taxon>Bacteria</taxon>
        <taxon>Bacillati</taxon>
        <taxon>Actinomycetota</taxon>
        <taxon>Thermoleophilia</taxon>
        <taxon>Solirubrobacterales</taxon>
        <taxon>Conexibacteraceae</taxon>
        <taxon>Conexibacter</taxon>
    </lineage>
</organism>
<reference evidence="4 5" key="1">
    <citation type="journal article" date="2010" name="Stand. Genomic Sci.">
        <title>Complete genome sequence of Conexibacter woesei type strain (ID131577).</title>
        <authorList>
            <person name="Pukall R."/>
            <person name="Lapidus A."/>
            <person name="Glavina Del Rio T."/>
            <person name="Copeland A."/>
            <person name="Tice H."/>
            <person name="Cheng J.-F."/>
            <person name="Lucas S."/>
            <person name="Chen F."/>
            <person name="Nolan M."/>
            <person name="Bruce D."/>
            <person name="Goodwin L."/>
            <person name="Pitluck S."/>
            <person name="Mavromatis K."/>
            <person name="Ivanova N."/>
            <person name="Ovchinnikova G."/>
            <person name="Pati A."/>
            <person name="Chen A."/>
            <person name="Palaniappan K."/>
            <person name="Land M."/>
            <person name="Hauser L."/>
            <person name="Chang Y.-J."/>
            <person name="Jeffries C.D."/>
            <person name="Chain P."/>
            <person name="Meincke L."/>
            <person name="Sims D."/>
            <person name="Brettin T."/>
            <person name="Detter J.C."/>
            <person name="Rohde M."/>
            <person name="Goeker M."/>
            <person name="Bristow J."/>
            <person name="Eisen J.A."/>
            <person name="Markowitz V."/>
            <person name="Kyrpides N.C."/>
            <person name="Klenk H.-P."/>
            <person name="Hugenholtz P."/>
        </authorList>
    </citation>
    <scope>NUCLEOTIDE SEQUENCE [LARGE SCALE GENOMIC DNA]</scope>
    <source>
        <strain evidence="5">DSM 14684 / CIP 108061 / JCM 11494 / NBRC 100937 / ID131577</strain>
    </source>
</reference>